<accession>A0A9D5HQ38</accession>
<protein>
    <submittedName>
        <fullName evidence="1">Uncharacterized protein</fullName>
    </submittedName>
</protein>
<dbReference type="AlphaFoldDB" id="A0A9D5HQ38"/>
<name>A0A9D5HQ38_9LILI</name>
<evidence type="ECO:0000313" key="1">
    <source>
        <dbReference type="EMBL" id="KAJ0984814.1"/>
    </source>
</evidence>
<gene>
    <name evidence="1" type="ORF">J5N97_003170</name>
</gene>
<proteinExistence type="predicted"/>
<reference evidence="1" key="2">
    <citation type="journal article" date="2022" name="Hortic Res">
        <title>The genome of Dioscorea zingiberensis sheds light on the biosynthesis, origin and evolution of the medicinally important diosgenin saponins.</title>
        <authorList>
            <person name="Li Y."/>
            <person name="Tan C."/>
            <person name="Li Z."/>
            <person name="Guo J."/>
            <person name="Li S."/>
            <person name="Chen X."/>
            <person name="Wang C."/>
            <person name="Dai X."/>
            <person name="Yang H."/>
            <person name="Song W."/>
            <person name="Hou L."/>
            <person name="Xu J."/>
            <person name="Tong Z."/>
            <person name="Xu A."/>
            <person name="Yuan X."/>
            <person name="Wang W."/>
            <person name="Yang Q."/>
            <person name="Chen L."/>
            <person name="Sun Z."/>
            <person name="Wang K."/>
            <person name="Pan B."/>
            <person name="Chen J."/>
            <person name="Bao Y."/>
            <person name="Liu F."/>
            <person name="Qi X."/>
            <person name="Gang D.R."/>
            <person name="Wen J."/>
            <person name="Li J."/>
        </authorList>
    </citation>
    <scope>NUCLEOTIDE SEQUENCE</scope>
    <source>
        <strain evidence="1">Dzin_1.0</strain>
    </source>
</reference>
<comment type="caution">
    <text evidence="1">The sequence shown here is derived from an EMBL/GenBank/DDBJ whole genome shotgun (WGS) entry which is preliminary data.</text>
</comment>
<sequence length="210" mass="22660">MAAFVESSCRAFVDRISNEAQQINGSNQRQQLYSTQSVNRQQSASYVAAQRQLDNGFNSSRSAQHFRQRLQHHGATATSNSTWHNRSSSCKISTAADQCLKHLSCRDTAAGASSDWWCMAGKSLAGRLKGRSWYSGRMARADSNREAEVHGSWRRGASRSGFNGNRSGFSSGGGGAAWLKLQAERVLASDRGDWPAGGGLGRTSLGQAGL</sequence>
<dbReference type="EMBL" id="JAGGNH010000001">
    <property type="protein sequence ID" value="KAJ0984814.1"/>
    <property type="molecule type" value="Genomic_DNA"/>
</dbReference>
<evidence type="ECO:0000313" key="2">
    <source>
        <dbReference type="Proteomes" id="UP001085076"/>
    </source>
</evidence>
<organism evidence="1 2">
    <name type="scientific">Dioscorea zingiberensis</name>
    <dbReference type="NCBI Taxonomy" id="325984"/>
    <lineage>
        <taxon>Eukaryota</taxon>
        <taxon>Viridiplantae</taxon>
        <taxon>Streptophyta</taxon>
        <taxon>Embryophyta</taxon>
        <taxon>Tracheophyta</taxon>
        <taxon>Spermatophyta</taxon>
        <taxon>Magnoliopsida</taxon>
        <taxon>Liliopsida</taxon>
        <taxon>Dioscoreales</taxon>
        <taxon>Dioscoreaceae</taxon>
        <taxon>Dioscorea</taxon>
    </lineage>
</organism>
<dbReference type="Proteomes" id="UP001085076">
    <property type="component" value="Miscellaneous, Linkage group lg01"/>
</dbReference>
<reference evidence="1" key="1">
    <citation type="submission" date="2021-03" db="EMBL/GenBank/DDBJ databases">
        <authorList>
            <person name="Li Z."/>
            <person name="Yang C."/>
        </authorList>
    </citation>
    <scope>NUCLEOTIDE SEQUENCE</scope>
    <source>
        <strain evidence="1">Dzin_1.0</strain>
        <tissue evidence="1">Leaf</tissue>
    </source>
</reference>
<keyword evidence="2" id="KW-1185">Reference proteome</keyword>